<dbReference type="OMA" id="QWSHIRN"/>
<dbReference type="Proteomes" id="UP000007110">
    <property type="component" value="Unassembled WGS sequence"/>
</dbReference>
<feature type="region of interest" description="Disordered" evidence="1">
    <location>
        <begin position="817"/>
        <end position="844"/>
    </location>
</feature>
<feature type="compositionally biased region" description="Polar residues" evidence="1">
    <location>
        <begin position="750"/>
        <end position="762"/>
    </location>
</feature>
<protein>
    <submittedName>
        <fullName evidence="2">Uncharacterized protein</fullName>
    </submittedName>
</protein>
<proteinExistence type="predicted"/>
<feature type="region of interest" description="Disordered" evidence="1">
    <location>
        <begin position="1"/>
        <end position="30"/>
    </location>
</feature>
<feature type="region of interest" description="Disordered" evidence="1">
    <location>
        <begin position="52"/>
        <end position="128"/>
    </location>
</feature>
<accession>A0A7M7GJF0</accession>
<feature type="compositionally biased region" description="Polar residues" evidence="1">
    <location>
        <begin position="464"/>
        <end position="474"/>
    </location>
</feature>
<name>A0A7M7GJF0_STRPU</name>
<feature type="compositionally biased region" description="Basic and acidic residues" evidence="1">
    <location>
        <begin position="709"/>
        <end position="720"/>
    </location>
</feature>
<reference evidence="3" key="1">
    <citation type="submission" date="2015-02" db="EMBL/GenBank/DDBJ databases">
        <title>Genome sequencing for Strongylocentrotus purpuratus.</title>
        <authorList>
            <person name="Murali S."/>
            <person name="Liu Y."/>
            <person name="Vee V."/>
            <person name="English A."/>
            <person name="Wang M."/>
            <person name="Skinner E."/>
            <person name="Han Y."/>
            <person name="Muzny D.M."/>
            <person name="Worley K.C."/>
            <person name="Gibbs R.A."/>
        </authorList>
    </citation>
    <scope>NUCLEOTIDE SEQUENCE</scope>
</reference>
<feature type="region of interest" description="Disordered" evidence="1">
    <location>
        <begin position="220"/>
        <end position="265"/>
    </location>
</feature>
<dbReference type="RefSeq" id="XP_003731066.2">
    <property type="nucleotide sequence ID" value="XM_003731018.3"/>
</dbReference>
<sequence length="1152" mass="127982">MDSPRGLDKGEEVRMSPKLSSRRKRSRPVKFNQDYVMTDDLPHISAYLSPVSAEKQSYESSDSYIGTEPADFLQDLSPSSSTGRIKRQVTSIRDVSLMKGSASKRTKVEDSSPQDSIKLEDSPDGQQTTFSSLLHTFASQVNNRVETNEHQSPYNESSLVSKNIWPVTSSIPSTPRSIQHRVQSGTSMQSQHTSDSPACNTRQDMSFSGMLQNFVSCVNDSPTSTKDTSAPRSSLKSLLTPKQHPVDRISSTCSSPFTGSTATPVGTEQQSFAGLLHSFASVVDRGNQESLQDKRHRLGRDHRSSPSGQDHTPKGSKSLLDVLHDTISRRVLETASSPKQDESSPKTKFSQSSHNTQLDKVMQFNMDIPAQANAPLGRAERRGGMEDFSSSRSFQARADKYETEDELHPNSHQWSHIRNVLPPLDDNEEETYLDKSQQNQLDDTMHPVPNIKMEPRDEEPRAESNYSQEAPEQQSQYLLGGAASLDEDDEPESSYLQVMIKQEPANGPLGSSEWEKSGKDVNSTLRERLLMRIGSRQSLHQSQSQLQSSSSTPSTETRLIHQDSEESSSSHLPGESSSSRQPLSNQGGIVSHLLSTENSSNWRNKGAASFADLLHNITSSMLEQDVKDDKEEASQHNQKSIKQEPIMSDEQPQVGSVQDCESAQEHLGSLSLTSLLKKELASSLKDPGENKKVPRCIARLHSGPSQSAESREREFSDGKGTRAQKKKPVSYAEAPSMSSSPSLSSDDVDQTNMPDFPSRTSKLVNCLPTRAKHSNLMKHRWKRGQRYGLKIKQGWPNKRKDDLLQKRSEMRNVHVIRKPSSSRRCDSSSHSITSPAQKRSAETDTMSFTDILQKLAQKCQAGGQDPALQGSFEQQSNDTSVVYSPHNQTDPTMRNRQQVSERERSPSFHSDVLPNVPSSANLKNLLLQQSSLTPVRPNVGSPSRTSSTSGTSRDVSFSDIMQNMASTVTKKRGSSTVTEDLTSLVPPAPWVKSMSGNWLRFILIGQDENPTINMSVSINLWNTIHEVKIHCHHLEVPANHWIFRRFGKRIHTKAALQGVLQAISNGCSVCEGTTRGDLVHMYRNKLASTSRWQAAALLEDSFGTATIRSSQCELLVSGLRRSREKRCSKCSKFVDRKLKAVMYHMKKKLGLS</sequence>
<feature type="region of interest" description="Disordered" evidence="1">
    <location>
        <begin position="285"/>
        <end position="317"/>
    </location>
</feature>
<dbReference type="AlphaFoldDB" id="A0A7M7GJF0"/>
<dbReference type="KEGG" id="spu:100894021"/>
<feature type="region of interest" description="Disordered" evidence="1">
    <location>
        <begin position="333"/>
        <end position="354"/>
    </location>
</feature>
<dbReference type="GeneID" id="100894021"/>
<feature type="compositionally biased region" description="Basic and acidic residues" evidence="1">
    <location>
        <begin position="625"/>
        <end position="634"/>
    </location>
</feature>
<organism evidence="2 3">
    <name type="scientific">Strongylocentrotus purpuratus</name>
    <name type="common">Purple sea urchin</name>
    <dbReference type="NCBI Taxonomy" id="7668"/>
    <lineage>
        <taxon>Eukaryota</taxon>
        <taxon>Metazoa</taxon>
        <taxon>Echinodermata</taxon>
        <taxon>Eleutherozoa</taxon>
        <taxon>Echinozoa</taxon>
        <taxon>Echinoidea</taxon>
        <taxon>Euechinoidea</taxon>
        <taxon>Echinacea</taxon>
        <taxon>Camarodonta</taxon>
        <taxon>Echinidea</taxon>
        <taxon>Strongylocentrotidae</taxon>
        <taxon>Strongylocentrotus</taxon>
    </lineage>
</organism>
<reference evidence="2" key="2">
    <citation type="submission" date="2021-01" db="UniProtKB">
        <authorList>
            <consortium name="EnsemblMetazoa"/>
        </authorList>
    </citation>
    <scope>IDENTIFICATION</scope>
</reference>
<feature type="compositionally biased region" description="Polar residues" evidence="1">
    <location>
        <begin position="220"/>
        <end position="237"/>
    </location>
</feature>
<feature type="compositionally biased region" description="Polar residues" evidence="1">
    <location>
        <begin position="249"/>
        <end position="265"/>
    </location>
</feature>
<feature type="compositionally biased region" description="Low complexity" evidence="1">
    <location>
        <begin position="567"/>
        <end position="579"/>
    </location>
</feature>
<evidence type="ECO:0000256" key="1">
    <source>
        <dbReference type="SAM" id="MobiDB-lite"/>
    </source>
</evidence>
<feature type="compositionally biased region" description="Low complexity" evidence="1">
    <location>
        <begin position="536"/>
        <end position="551"/>
    </location>
</feature>
<feature type="compositionally biased region" description="Polar residues" evidence="1">
    <location>
        <begin position="871"/>
        <end position="898"/>
    </location>
</feature>
<keyword evidence="3" id="KW-1185">Reference proteome</keyword>
<feature type="region of interest" description="Disordered" evidence="1">
    <location>
        <begin position="169"/>
        <end position="201"/>
    </location>
</feature>
<feature type="compositionally biased region" description="Polar residues" evidence="1">
    <location>
        <begin position="54"/>
        <end position="64"/>
    </location>
</feature>
<dbReference type="InParanoid" id="A0A7M7GJF0"/>
<feature type="compositionally biased region" description="Low complexity" evidence="1">
    <location>
        <begin position="939"/>
        <end position="956"/>
    </location>
</feature>
<feature type="compositionally biased region" description="Basic and acidic residues" evidence="1">
    <location>
        <begin position="682"/>
        <end position="692"/>
    </location>
</feature>
<feature type="region of interest" description="Disordered" evidence="1">
    <location>
        <begin position="931"/>
        <end position="956"/>
    </location>
</feature>
<dbReference type="EnsemblMetazoa" id="XM_003731018">
    <property type="protein sequence ID" value="XP_003731066"/>
    <property type="gene ID" value="LOC100894021"/>
</dbReference>
<feature type="region of interest" description="Disordered" evidence="1">
    <location>
        <begin position="625"/>
        <end position="662"/>
    </location>
</feature>
<feature type="compositionally biased region" description="Low complexity" evidence="1">
    <location>
        <begin position="735"/>
        <end position="745"/>
    </location>
</feature>
<feature type="region of interest" description="Disordered" evidence="1">
    <location>
        <begin position="682"/>
        <end position="762"/>
    </location>
</feature>
<dbReference type="OrthoDB" id="10128585at2759"/>
<feature type="region of interest" description="Disordered" evidence="1">
    <location>
        <begin position="430"/>
        <end position="474"/>
    </location>
</feature>
<feature type="compositionally biased region" description="Polar residues" evidence="1">
    <location>
        <begin position="76"/>
        <end position="93"/>
    </location>
</feature>
<feature type="region of interest" description="Disordered" evidence="1">
    <location>
        <begin position="862"/>
        <end position="915"/>
    </location>
</feature>
<feature type="compositionally biased region" description="Basic and acidic residues" evidence="1">
    <location>
        <begin position="453"/>
        <end position="462"/>
    </location>
</feature>
<feature type="compositionally biased region" description="Basic and acidic residues" evidence="1">
    <location>
        <begin position="1"/>
        <end position="15"/>
    </location>
</feature>
<evidence type="ECO:0000313" key="2">
    <source>
        <dbReference type="EnsemblMetazoa" id="XP_003731066"/>
    </source>
</evidence>
<feature type="region of interest" description="Disordered" evidence="1">
    <location>
        <begin position="536"/>
        <end position="586"/>
    </location>
</feature>
<feature type="compositionally biased region" description="Polar residues" evidence="1">
    <location>
        <begin position="650"/>
        <end position="661"/>
    </location>
</feature>
<evidence type="ECO:0000313" key="3">
    <source>
        <dbReference type="Proteomes" id="UP000007110"/>
    </source>
</evidence>